<evidence type="ECO:0000313" key="2">
    <source>
        <dbReference type="EMBL" id="TGU74079.1"/>
    </source>
</evidence>
<dbReference type="PANTHER" id="PTHR35792">
    <property type="entry name" value="GENERAL STRESS PROTEIN"/>
    <property type="match status" value="1"/>
</dbReference>
<feature type="transmembrane region" description="Helical" evidence="1">
    <location>
        <begin position="12"/>
        <end position="31"/>
    </location>
</feature>
<dbReference type="InterPro" id="IPR024623">
    <property type="entry name" value="YtxH"/>
</dbReference>
<keyword evidence="3" id="KW-1185">Reference proteome</keyword>
<proteinExistence type="predicted"/>
<reference evidence="2 3" key="1">
    <citation type="submission" date="2019-04" db="EMBL/GenBank/DDBJ databases">
        <title>Geobacter oryzae sp. nov., ferric-reducing bacteria isolated from paddy soil.</title>
        <authorList>
            <person name="Xu Z."/>
            <person name="Masuda Y."/>
            <person name="Itoh H."/>
            <person name="Senoo K."/>
        </authorList>
    </citation>
    <scope>NUCLEOTIDE SEQUENCE [LARGE SCALE GENOMIC DNA]</scope>
    <source>
        <strain evidence="2 3">Red111</strain>
    </source>
</reference>
<dbReference type="AlphaFoldDB" id="A0A4S1CK83"/>
<name>A0A4S1CK83_9BACT</name>
<keyword evidence="1" id="KW-0812">Transmembrane</keyword>
<dbReference type="RefSeq" id="WP_135868418.1">
    <property type="nucleotide sequence ID" value="NZ_SRSC01000001.1"/>
</dbReference>
<sequence length="105" mass="11379">MSKDNDIGTGTMLLSFLAGAAVGIGAALLFAPKTGEELRGRIKDMADDAVDKIKEYASEAQEKIRTSYEDGKDLVLEKKSIIASAIEAGKEAMEREKEKQKSQEV</sequence>
<dbReference type="PANTHER" id="PTHR35792:SF2">
    <property type="entry name" value="GENERAL STRESS PROTEIN"/>
    <property type="match status" value="1"/>
</dbReference>
<keyword evidence="1" id="KW-1133">Transmembrane helix</keyword>
<protein>
    <submittedName>
        <fullName evidence="2">YtxH domain-containing protein</fullName>
    </submittedName>
</protein>
<comment type="caution">
    <text evidence="2">The sequence shown here is derived from an EMBL/GenBank/DDBJ whole genome shotgun (WGS) entry which is preliminary data.</text>
</comment>
<evidence type="ECO:0000313" key="3">
    <source>
        <dbReference type="Proteomes" id="UP000306416"/>
    </source>
</evidence>
<organism evidence="2 3">
    <name type="scientific">Geomonas terrae</name>
    <dbReference type="NCBI Taxonomy" id="2562681"/>
    <lineage>
        <taxon>Bacteria</taxon>
        <taxon>Pseudomonadati</taxon>
        <taxon>Thermodesulfobacteriota</taxon>
        <taxon>Desulfuromonadia</taxon>
        <taxon>Geobacterales</taxon>
        <taxon>Geobacteraceae</taxon>
        <taxon>Geomonas</taxon>
    </lineage>
</organism>
<accession>A0A4S1CK83</accession>
<gene>
    <name evidence="2" type="ORF">E4633_00990</name>
</gene>
<dbReference type="Pfam" id="PF12732">
    <property type="entry name" value="YtxH"/>
    <property type="match status" value="1"/>
</dbReference>
<dbReference type="EMBL" id="SRSC01000001">
    <property type="protein sequence ID" value="TGU74079.1"/>
    <property type="molecule type" value="Genomic_DNA"/>
</dbReference>
<keyword evidence="1" id="KW-0472">Membrane</keyword>
<dbReference type="Proteomes" id="UP000306416">
    <property type="component" value="Unassembled WGS sequence"/>
</dbReference>
<dbReference type="InterPro" id="IPR052928">
    <property type="entry name" value="Desiccation-related_membrane"/>
</dbReference>
<evidence type="ECO:0000256" key="1">
    <source>
        <dbReference type="SAM" id="Phobius"/>
    </source>
</evidence>